<organism evidence="8 9">
    <name type="scientific">Cerrena zonata</name>
    <dbReference type="NCBI Taxonomy" id="2478898"/>
    <lineage>
        <taxon>Eukaryota</taxon>
        <taxon>Fungi</taxon>
        <taxon>Dikarya</taxon>
        <taxon>Basidiomycota</taxon>
        <taxon>Agaricomycotina</taxon>
        <taxon>Agaricomycetes</taxon>
        <taxon>Polyporales</taxon>
        <taxon>Cerrenaceae</taxon>
        <taxon>Cerrena</taxon>
    </lineage>
</organism>
<feature type="transmembrane region" description="Helical" evidence="6">
    <location>
        <begin position="107"/>
        <end position="127"/>
    </location>
</feature>
<keyword evidence="2" id="KW-0813">Transport</keyword>
<evidence type="ECO:0000259" key="7">
    <source>
        <dbReference type="PROSITE" id="PS50850"/>
    </source>
</evidence>
<evidence type="ECO:0000313" key="9">
    <source>
        <dbReference type="Proteomes" id="UP001385951"/>
    </source>
</evidence>
<proteinExistence type="predicted"/>
<evidence type="ECO:0000256" key="1">
    <source>
        <dbReference type="ARBA" id="ARBA00004141"/>
    </source>
</evidence>
<comment type="subcellular location">
    <subcellularLocation>
        <location evidence="1">Membrane</location>
        <topology evidence="1">Multi-pass membrane protein</topology>
    </subcellularLocation>
</comment>
<feature type="transmembrane region" description="Helical" evidence="6">
    <location>
        <begin position="12"/>
        <end position="34"/>
    </location>
</feature>
<dbReference type="PROSITE" id="PS50850">
    <property type="entry name" value="MFS"/>
    <property type="match status" value="1"/>
</dbReference>
<dbReference type="GO" id="GO:0022857">
    <property type="term" value="F:transmembrane transporter activity"/>
    <property type="evidence" value="ECO:0007669"/>
    <property type="project" value="InterPro"/>
</dbReference>
<sequence>MFLNYIGKPSLYLPVCMIIWGAISCLTGATHNFIGALLTRFFLGFVEAAFFPGALFLLSKWYTRGELGVRTAMLSCGSLISNAFGSLIASGILSGMEGKLGHAAWRWLFYIEGALTIFVAICAIWILPDFPATSHTWLSKEEVRLAKSV</sequence>
<dbReference type="InterPro" id="IPR036259">
    <property type="entry name" value="MFS_trans_sf"/>
</dbReference>
<name>A0AAW0GS32_9APHY</name>
<evidence type="ECO:0000256" key="4">
    <source>
        <dbReference type="ARBA" id="ARBA00022989"/>
    </source>
</evidence>
<feature type="domain" description="Major facilitator superfamily (MFS) profile" evidence="7">
    <location>
        <begin position="1"/>
        <end position="149"/>
    </location>
</feature>
<dbReference type="Pfam" id="PF07690">
    <property type="entry name" value="MFS_1"/>
    <property type="match status" value="1"/>
</dbReference>
<feature type="transmembrane region" description="Helical" evidence="6">
    <location>
        <begin position="71"/>
        <end position="95"/>
    </location>
</feature>
<dbReference type="PANTHER" id="PTHR43791">
    <property type="entry name" value="PERMEASE-RELATED"/>
    <property type="match status" value="1"/>
</dbReference>
<keyword evidence="3 6" id="KW-0812">Transmembrane</keyword>
<evidence type="ECO:0000256" key="6">
    <source>
        <dbReference type="SAM" id="Phobius"/>
    </source>
</evidence>
<dbReference type="EMBL" id="JASBNA010000001">
    <property type="protein sequence ID" value="KAK7696045.1"/>
    <property type="molecule type" value="Genomic_DNA"/>
</dbReference>
<keyword evidence="9" id="KW-1185">Reference proteome</keyword>
<evidence type="ECO:0000313" key="8">
    <source>
        <dbReference type="EMBL" id="KAK7696045.1"/>
    </source>
</evidence>
<accession>A0AAW0GS32</accession>
<reference evidence="8 9" key="1">
    <citation type="submission" date="2022-09" db="EMBL/GenBank/DDBJ databases">
        <authorList>
            <person name="Palmer J.M."/>
        </authorList>
    </citation>
    <scope>NUCLEOTIDE SEQUENCE [LARGE SCALE GENOMIC DNA]</scope>
    <source>
        <strain evidence="8 9">DSM 7382</strain>
    </source>
</reference>
<evidence type="ECO:0000256" key="3">
    <source>
        <dbReference type="ARBA" id="ARBA00022692"/>
    </source>
</evidence>
<dbReference type="SUPFAM" id="SSF103473">
    <property type="entry name" value="MFS general substrate transporter"/>
    <property type="match status" value="1"/>
</dbReference>
<dbReference type="InterPro" id="IPR020846">
    <property type="entry name" value="MFS_dom"/>
</dbReference>
<gene>
    <name evidence="8" type="ORF">QCA50_000686</name>
</gene>
<dbReference type="PANTHER" id="PTHR43791:SF6">
    <property type="entry name" value="TRANSPORTER, PUTATIVE (AFU_ORTHOLOGUE AFUA_1G16690)-RELATED"/>
    <property type="match status" value="1"/>
</dbReference>
<evidence type="ECO:0000256" key="2">
    <source>
        <dbReference type="ARBA" id="ARBA00022448"/>
    </source>
</evidence>
<comment type="caution">
    <text evidence="8">The sequence shown here is derived from an EMBL/GenBank/DDBJ whole genome shotgun (WGS) entry which is preliminary data.</text>
</comment>
<evidence type="ECO:0000256" key="5">
    <source>
        <dbReference type="ARBA" id="ARBA00023136"/>
    </source>
</evidence>
<dbReference type="AlphaFoldDB" id="A0AAW0GS32"/>
<dbReference type="InterPro" id="IPR011701">
    <property type="entry name" value="MFS"/>
</dbReference>
<protein>
    <recommendedName>
        <fullName evidence="7">Major facilitator superfamily (MFS) profile domain-containing protein</fullName>
    </recommendedName>
</protein>
<dbReference type="Proteomes" id="UP001385951">
    <property type="component" value="Unassembled WGS sequence"/>
</dbReference>
<keyword evidence="4 6" id="KW-1133">Transmembrane helix</keyword>
<feature type="transmembrane region" description="Helical" evidence="6">
    <location>
        <begin position="41"/>
        <end position="59"/>
    </location>
</feature>
<dbReference type="GO" id="GO:0016020">
    <property type="term" value="C:membrane"/>
    <property type="evidence" value="ECO:0007669"/>
    <property type="project" value="UniProtKB-SubCell"/>
</dbReference>
<keyword evidence="5 6" id="KW-0472">Membrane</keyword>
<dbReference type="Gene3D" id="1.20.1250.20">
    <property type="entry name" value="MFS general substrate transporter like domains"/>
    <property type="match status" value="1"/>
</dbReference>